<dbReference type="Gene3D" id="1.25.40.10">
    <property type="entry name" value="Tetratricopeptide repeat domain"/>
    <property type="match status" value="1"/>
</dbReference>
<dbReference type="PANTHER" id="PTHR48182">
    <property type="entry name" value="PROTEIN SERAC1"/>
    <property type="match status" value="1"/>
</dbReference>
<dbReference type="Pfam" id="PF25000">
    <property type="entry name" value="DUF7779"/>
    <property type="match status" value="1"/>
</dbReference>
<dbReference type="EMBL" id="DS989823">
    <property type="protein sequence ID" value="EFQ99028.1"/>
    <property type="molecule type" value="Genomic_DNA"/>
</dbReference>
<organism evidence="3">
    <name type="scientific">Arthroderma gypseum (strain ATCC MYA-4604 / CBS 118893)</name>
    <name type="common">Microsporum gypseum</name>
    <dbReference type="NCBI Taxonomy" id="535722"/>
    <lineage>
        <taxon>Eukaryota</taxon>
        <taxon>Fungi</taxon>
        <taxon>Dikarya</taxon>
        <taxon>Ascomycota</taxon>
        <taxon>Pezizomycotina</taxon>
        <taxon>Eurotiomycetes</taxon>
        <taxon>Eurotiomycetidae</taxon>
        <taxon>Onygenales</taxon>
        <taxon>Arthrodermataceae</taxon>
        <taxon>Nannizzia</taxon>
    </lineage>
</organism>
<evidence type="ECO:0000259" key="1">
    <source>
        <dbReference type="Pfam" id="PF25000"/>
    </source>
</evidence>
<dbReference type="InterPro" id="IPR027417">
    <property type="entry name" value="P-loop_NTPase"/>
</dbReference>
<dbReference type="InterPro" id="IPR056681">
    <property type="entry name" value="DUF7779"/>
</dbReference>
<gene>
    <name evidence="2" type="ORF">MGYG_02040</name>
</gene>
<dbReference type="InterPro" id="IPR011990">
    <property type="entry name" value="TPR-like_helical_dom_sf"/>
</dbReference>
<dbReference type="AlphaFoldDB" id="E4UPD9"/>
<dbReference type="eggNOG" id="KOG2029">
    <property type="taxonomic scope" value="Eukaryota"/>
</dbReference>
<dbReference type="InterPro" id="IPR029058">
    <property type="entry name" value="AB_hydrolase_fold"/>
</dbReference>
<proteinExistence type="predicted"/>
<accession>E4UPD9</accession>
<protein>
    <submittedName>
        <fullName evidence="2">LipA and NB-ARC domain-containing protein</fullName>
    </submittedName>
</protein>
<dbReference type="Gene3D" id="3.40.50.1820">
    <property type="entry name" value="alpha/beta hydrolase"/>
    <property type="match status" value="1"/>
</dbReference>
<evidence type="ECO:0000313" key="3">
    <source>
        <dbReference type="Proteomes" id="UP000002669"/>
    </source>
</evidence>
<dbReference type="SUPFAM" id="SSF52540">
    <property type="entry name" value="P-loop containing nucleoside triphosphate hydrolases"/>
    <property type="match status" value="1"/>
</dbReference>
<keyword evidence="3" id="KW-1185">Reference proteome</keyword>
<feature type="domain" description="DUF7779" evidence="1">
    <location>
        <begin position="564"/>
        <end position="672"/>
    </location>
</feature>
<dbReference type="HOGENOM" id="CLU_000288_125_13_1"/>
<dbReference type="InParanoid" id="E4UPD9"/>
<dbReference type="GeneID" id="10029806"/>
<dbReference type="SUPFAM" id="SSF53474">
    <property type="entry name" value="alpha/beta-Hydrolases"/>
    <property type="match status" value="1"/>
</dbReference>
<dbReference type="SUPFAM" id="SSF48452">
    <property type="entry name" value="TPR-like"/>
    <property type="match status" value="1"/>
</dbReference>
<dbReference type="RefSeq" id="XP_003174511.1">
    <property type="nucleotide sequence ID" value="XM_003174463.1"/>
</dbReference>
<dbReference type="VEuPathDB" id="FungiDB:MGYG_02040"/>
<reference evidence="3" key="1">
    <citation type="journal article" date="2012" name="MBio">
        <title>Comparative genome analysis of Trichophyton rubrum and related dermatophytes reveals candidate genes involved in infection.</title>
        <authorList>
            <person name="Martinez D.A."/>
            <person name="Oliver B.G."/>
            <person name="Graeser Y."/>
            <person name="Goldberg J.M."/>
            <person name="Li W."/>
            <person name="Martinez-Rossi N.M."/>
            <person name="Monod M."/>
            <person name="Shelest E."/>
            <person name="Barton R.C."/>
            <person name="Birch E."/>
            <person name="Brakhage A.A."/>
            <person name="Chen Z."/>
            <person name="Gurr S.J."/>
            <person name="Heiman D."/>
            <person name="Heitman J."/>
            <person name="Kosti I."/>
            <person name="Rossi A."/>
            <person name="Saif S."/>
            <person name="Samalova M."/>
            <person name="Saunders C.W."/>
            <person name="Shea T."/>
            <person name="Summerbell R.C."/>
            <person name="Xu J."/>
            <person name="Young S."/>
            <person name="Zeng Q."/>
            <person name="Birren B.W."/>
            <person name="Cuomo C.A."/>
            <person name="White T.C."/>
        </authorList>
    </citation>
    <scope>NUCLEOTIDE SEQUENCE [LARGE SCALE GENOMIC DNA]</scope>
    <source>
        <strain evidence="3">ATCC MYA-4604 / CBS 118893</strain>
    </source>
</reference>
<sequence>MLTNKGLTDSYGLTVLHSPEKAEDVVLDLVAVHGLNGDAFMSWKHKDTGVMWLKDLLPASLPNARIMTFGYNSKFNNFTADQDLRCICETLLADIVDLRVNVSMVPSTRPVVFVCHSLGGIIVKKALSIRTVDARTKIQDSTYGILFLATPNDGSDLATTGRAIAKFATMISPLNPAQNLLDILRVDSNTLLEIREDFLQRVPKLHIVSFYEIYSTSIGLFNTHIIKRRSARLLVPGEVNINLYADHRNICRFSSADDRNFRPVVSRLIQFYEDIKGQKKTPILCSPLKPKGTITPRIGTTENQEPIFEVPFARCITFQGRQDLLSEMESYFGQSNCNKPRIYAISGLGGAGKSQTAVEYAFRNRSRYKSGVAFFNASSQTTLVTDFHRIYDMLPLGNASAKEPNKVDYIKRWFSRQTNRHWLLIFDGIDNLGSVKITDYFPNASWGHIILTSRDQATLGAICPAGQIISGLEENAAIQVLFGKAAINNPTEDDGKEASIIVRLLGYLPLAVDQAGAFIRRRQKSLKDYHRLFKNKHYEVLKISPGIGDHEKTVATVWELNFRQLEKDSPAASHLLLLFSFLQASNIPESMLRSGCLTKKIWGEDGEVVDLRPEDAGLDPELIDLITDEMKFDEAIENLLAFSLIQLTMSSRGGRAISVHPLVQHCATHRVSLDVQQKWRTQAILLVAQAFPYGEYITEFSGDTGREILEHVHNVLQEFDNVEPKSELYPILKNSFCTLLLSASKYNSALWRRESLGKVRDLLHGSEEHYLQTWVAHRESKILRFEGDLAGSSAALEQQVNNLKTQNFQVASNPRWNAHLGRIISSYAENSILQNGCVHAQEALEAWNPLNPKNPSSMEIAVLKSRNINLGRILKNQGNFEGALPYFEEMFLDVTDRHCNESEGWHMALFANLSDLYCELGHPEKAEAVLKKQLEIIYMRGWESISGGVRIQLAMAESFIRRGLFQKAEGCLLKLVSLCKPSEKMTVSARTNSFLVWTGLARVSHLQCRWSDAIDRWHRALELVESAGWVKSFNHGLILHSIAQIQFRMKKIDESEKTLRRAKASLAADDRKYWIVGLGSYWYDYVVCPLGKDGPDPIIHGTPGELEVIASKSEVEEDTLYEEHMDEKVSHEVKKKMDVEKGCVEKEIHAVKLCSKQGDVQENPKGLTRSFSKRLWNAYRGK</sequence>
<dbReference type="OrthoDB" id="4172653at2759"/>
<dbReference type="OMA" id="GLGSYWY"/>
<evidence type="ECO:0000313" key="2">
    <source>
        <dbReference type="EMBL" id="EFQ99028.1"/>
    </source>
</evidence>
<dbReference type="Proteomes" id="UP000002669">
    <property type="component" value="Unassembled WGS sequence"/>
</dbReference>
<name>E4UPD9_ARTGP</name>
<dbReference type="InterPro" id="IPR052374">
    <property type="entry name" value="SERAC1"/>
</dbReference>
<dbReference type="Gene3D" id="3.40.50.300">
    <property type="entry name" value="P-loop containing nucleotide triphosphate hydrolases"/>
    <property type="match status" value="1"/>
</dbReference>
<dbReference type="PANTHER" id="PTHR48182:SF3">
    <property type="entry name" value="DUF676 DOMAIN-CONTAINING PROTEIN"/>
    <property type="match status" value="1"/>
</dbReference>